<evidence type="ECO:0000259" key="1">
    <source>
        <dbReference type="Pfam" id="PF25355"/>
    </source>
</evidence>
<gene>
    <name evidence="2" type="ORF">QE367_002807</name>
</gene>
<accession>A0ABU1I5Z2</accession>
<dbReference type="RefSeq" id="WP_309667535.1">
    <property type="nucleotide sequence ID" value="NZ_JAVIZA010000001.1"/>
</dbReference>
<reference evidence="2 3" key="1">
    <citation type="submission" date="2023-08" db="EMBL/GenBank/DDBJ databases">
        <title>Functional and genomic diversity of the sorghum phyllosphere microbiome.</title>
        <authorList>
            <person name="Shade A."/>
        </authorList>
    </citation>
    <scope>NUCLEOTIDE SEQUENCE [LARGE SCALE GENOMIC DNA]</scope>
    <source>
        <strain evidence="2 3">SORGH_AS_0919</strain>
    </source>
</reference>
<keyword evidence="3" id="KW-1185">Reference proteome</keyword>
<dbReference type="InterPro" id="IPR057204">
    <property type="entry name" value="DUF7882"/>
</dbReference>
<name>A0ABU1I5Z2_9MICO</name>
<dbReference type="EMBL" id="JAVIZA010000001">
    <property type="protein sequence ID" value="MDR6168603.1"/>
    <property type="molecule type" value="Genomic_DNA"/>
</dbReference>
<evidence type="ECO:0000313" key="2">
    <source>
        <dbReference type="EMBL" id="MDR6168603.1"/>
    </source>
</evidence>
<proteinExistence type="predicted"/>
<protein>
    <recommendedName>
        <fullName evidence="1">DUF7882 domain-containing protein</fullName>
    </recommendedName>
</protein>
<dbReference type="Proteomes" id="UP001260188">
    <property type="component" value="Unassembled WGS sequence"/>
</dbReference>
<evidence type="ECO:0000313" key="3">
    <source>
        <dbReference type="Proteomes" id="UP001260188"/>
    </source>
</evidence>
<feature type="domain" description="DUF7882" evidence="1">
    <location>
        <begin position="1"/>
        <end position="92"/>
    </location>
</feature>
<sequence length="100" mass="10727">MGLLRYGSDLIAIPMPDDVLAHLQLVIAAKLGAGEGFMVSWRHGDGQGRSTLWLERSIPLRFDFASSHPVSTDPRRVRAMLTEAAAVTGLSLGTLPVEAS</sequence>
<dbReference type="Pfam" id="PF25355">
    <property type="entry name" value="DUF7882"/>
    <property type="match status" value="1"/>
</dbReference>
<organism evidence="2 3">
    <name type="scientific">Microbacterium paludicola</name>
    <dbReference type="NCBI Taxonomy" id="300019"/>
    <lineage>
        <taxon>Bacteria</taxon>
        <taxon>Bacillati</taxon>
        <taxon>Actinomycetota</taxon>
        <taxon>Actinomycetes</taxon>
        <taxon>Micrococcales</taxon>
        <taxon>Microbacteriaceae</taxon>
        <taxon>Microbacterium</taxon>
    </lineage>
</organism>
<comment type="caution">
    <text evidence="2">The sequence shown here is derived from an EMBL/GenBank/DDBJ whole genome shotgun (WGS) entry which is preliminary data.</text>
</comment>